<keyword evidence="2" id="KW-1185">Reference proteome</keyword>
<comment type="caution">
    <text evidence="1">The sequence shown here is derived from an EMBL/GenBank/DDBJ whole genome shotgun (WGS) entry which is preliminary data.</text>
</comment>
<protein>
    <submittedName>
        <fullName evidence="1">Uncharacterized protein</fullName>
    </submittedName>
</protein>
<dbReference type="EMBL" id="CM023470">
    <property type="protein sequence ID" value="KAH7977996.1"/>
    <property type="molecule type" value="Genomic_DNA"/>
</dbReference>
<gene>
    <name evidence="1" type="ORF">HPB49_004130</name>
</gene>
<dbReference type="Proteomes" id="UP000821865">
    <property type="component" value="Chromosome 1"/>
</dbReference>
<accession>A0ACB8DUP6</accession>
<sequence>MMMVHQRFQLFLTGSFTDRFVQVQSVSRYKLQLLGVSAIVVAGKFEEMMRPTLGDVIYVTDGAYESKEVLRMEQQILRTLDWSLGRPLCLHFSRQNSKAAQADIVEHNVVKLVLLPCLLDYPMAWVRPSEQAAAAVFLSLRLFDREDQHMWGALMSHFGCYTEEALQPTIKRMAGLLLMHQKAATRHHTRSTSTAGWNV</sequence>
<organism evidence="1 2">
    <name type="scientific">Dermacentor silvarum</name>
    <name type="common">Tick</name>
    <dbReference type="NCBI Taxonomy" id="543639"/>
    <lineage>
        <taxon>Eukaryota</taxon>
        <taxon>Metazoa</taxon>
        <taxon>Ecdysozoa</taxon>
        <taxon>Arthropoda</taxon>
        <taxon>Chelicerata</taxon>
        <taxon>Arachnida</taxon>
        <taxon>Acari</taxon>
        <taxon>Parasitiformes</taxon>
        <taxon>Ixodida</taxon>
        <taxon>Ixodoidea</taxon>
        <taxon>Ixodidae</taxon>
        <taxon>Rhipicephalinae</taxon>
        <taxon>Dermacentor</taxon>
    </lineage>
</organism>
<evidence type="ECO:0000313" key="1">
    <source>
        <dbReference type="EMBL" id="KAH7977996.1"/>
    </source>
</evidence>
<evidence type="ECO:0000313" key="2">
    <source>
        <dbReference type="Proteomes" id="UP000821865"/>
    </source>
</evidence>
<name>A0ACB8DUP6_DERSI</name>
<reference evidence="1" key="1">
    <citation type="submission" date="2020-05" db="EMBL/GenBank/DDBJ databases">
        <title>Large-scale comparative analyses of tick genomes elucidate their genetic diversity and vector capacities.</title>
        <authorList>
            <person name="Jia N."/>
            <person name="Wang J."/>
            <person name="Shi W."/>
            <person name="Du L."/>
            <person name="Sun Y."/>
            <person name="Zhan W."/>
            <person name="Jiang J."/>
            <person name="Wang Q."/>
            <person name="Zhang B."/>
            <person name="Ji P."/>
            <person name="Sakyi L.B."/>
            <person name="Cui X."/>
            <person name="Yuan T."/>
            <person name="Jiang B."/>
            <person name="Yang W."/>
            <person name="Lam T.T.-Y."/>
            <person name="Chang Q."/>
            <person name="Ding S."/>
            <person name="Wang X."/>
            <person name="Zhu J."/>
            <person name="Ruan X."/>
            <person name="Zhao L."/>
            <person name="Wei J."/>
            <person name="Que T."/>
            <person name="Du C."/>
            <person name="Cheng J."/>
            <person name="Dai P."/>
            <person name="Han X."/>
            <person name="Huang E."/>
            <person name="Gao Y."/>
            <person name="Liu J."/>
            <person name="Shao H."/>
            <person name="Ye R."/>
            <person name="Li L."/>
            <person name="Wei W."/>
            <person name="Wang X."/>
            <person name="Wang C."/>
            <person name="Yang T."/>
            <person name="Huo Q."/>
            <person name="Li W."/>
            <person name="Guo W."/>
            <person name="Chen H."/>
            <person name="Zhou L."/>
            <person name="Ni X."/>
            <person name="Tian J."/>
            <person name="Zhou Y."/>
            <person name="Sheng Y."/>
            <person name="Liu T."/>
            <person name="Pan Y."/>
            <person name="Xia L."/>
            <person name="Li J."/>
            <person name="Zhao F."/>
            <person name="Cao W."/>
        </authorList>
    </citation>
    <scope>NUCLEOTIDE SEQUENCE</scope>
    <source>
        <strain evidence="1">Dsil-2018</strain>
    </source>
</reference>
<proteinExistence type="predicted"/>